<dbReference type="InterPro" id="IPR036388">
    <property type="entry name" value="WH-like_DNA-bd_sf"/>
</dbReference>
<gene>
    <name evidence="6" type="ORF">KAK06_01780</name>
</gene>
<dbReference type="InterPro" id="IPR058163">
    <property type="entry name" value="LysR-type_TF_proteobact-type"/>
</dbReference>
<dbReference type="GO" id="GO:0006351">
    <property type="term" value="P:DNA-templated transcription"/>
    <property type="evidence" value="ECO:0007669"/>
    <property type="project" value="TreeGrafter"/>
</dbReference>
<dbReference type="GO" id="GO:0043565">
    <property type="term" value="F:sequence-specific DNA binding"/>
    <property type="evidence" value="ECO:0007669"/>
    <property type="project" value="TreeGrafter"/>
</dbReference>
<keyword evidence="3" id="KW-0238">DNA-binding</keyword>
<dbReference type="PANTHER" id="PTHR30537">
    <property type="entry name" value="HTH-TYPE TRANSCRIPTIONAL REGULATOR"/>
    <property type="match status" value="1"/>
</dbReference>
<keyword evidence="2" id="KW-0805">Transcription regulation</keyword>
<reference evidence="6" key="1">
    <citation type="submission" date="2021-04" db="EMBL/GenBank/DDBJ databases">
        <title>The genome sequence of Ideonella sp. 4Y11.</title>
        <authorList>
            <person name="Liu Y."/>
        </authorList>
    </citation>
    <scope>NUCLEOTIDE SEQUENCE</scope>
    <source>
        <strain evidence="6">4Y11</strain>
    </source>
</reference>
<dbReference type="PANTHER" id="PTHR30537:SF79">
    <property type="entry name" value="TRANSCRIPTIONAL REGULATOR-RELATED"/>
    <property type="match status" value="1"/>
</dbReference>
<proteinExistence type="inferred from homology"/>
<dbReference type="Proteomes" id="UP000678374">
    <property type="component" value="Unassembled WGS sequence"/>
</dbReference>
<comment type="similarity">
    <text evidence="1">Belongs to the LysR transcriptional regulatory family.</text>
</comment>
<evidence type="ECO:0000256" key="4">
    <source>
        <dbReference type="ARBA" id="ARBA00023163"/>
    </source>
</evidence>
<dbReference type="Gene3D" id="3.40.190.10">
    <property type="entry name" value="Periplasmic binding protein-like II"/>
    <property type="match status" value="2"/>
</dbReference>
<dbReference type="GO" id="GO:0003700">
    <property type="term" value="F:DNA-binding transcription factor activity"/>
    <property type="evidence" value="ECO:0007669"/>
    <property type="project" value="InterPro"/>
</dbReference>
<dbReference type="SUPFAM" id="SSF53850">
    <property type="entry name" value="Periplasmic binding protein-like II"/>
    <property type="match status" value="1"/>
</dbReference>
<evidence type="ECO:0000256" key="3">
    <source>
        <dbReference type="ARBA" id="ARBA00023125"/>
    </source>
</evidence>
<dbReference type="AlphaFoldDB" id="A0A940YF97"/>
<dbReference type="InterPro" id="IPR036390">
    <property type="entry name" value="WH_DNA-bd_sf"/>
</dbReference>
<dbReference type="Gene3D" id="1.10.10.10">
    <property type="entry name" value="Winged helix-like DNA-binding domain superfamily/Winged helix DNA-binding domain"/>
    <property type="match status" value="1"/>
</dbReference>
<keyword evidence="4" id="KW-0804">Transcription</keyword>
<dbReference type="InterPro" id="IPR000847">
    <property type="entry name" value="LysR_HTH_N"/>
</dbReference>
<protein>
    <submittedName>
        <fullName evidence="6">LysR family transcriptional regulator</fullName>
    </submittedName>
</protein>
<name>A0A940YF97_9BURK</name>
<dbReference type="EMBL" id="JAGQDE010000001">
    <property type="protein sequence ID" value="MBQ0957677.1"/>
    <property type="molecule type" value="Genomic_DNA"/>
</dbReference>
<keyword evidence="7" id="KW-1185">Reference proteome</keyword>
<dbReference type="SUPFAM" id="SSF46785">
    <property type="entry name" value="Winged helix' DNA-binding domain"/>
    <property type="match status" value="1"/>
</dbReference>
<feature type="domain" description="HTH lysR-type" evidence="5">
    <location>
        <begin position="8"/>
        <end position="65"/>
    </location>
</feature>
<dbReference type="Pfam" id="PF03466">
    <property type="entry name" value="LysR_substrate"/>
    <property type="match status" value="1"/>
</dbReference>
<evidence type="ECO:0000256" key="1">
    <source>
        <dbReference type="ARBA" id="ARBA00009437"/>
    </source>
</evidence>
<sequence length="302" mass="32313">MADDLRLPSIDALRAFEAAARLGTFERAADELSVTASAIGKRIASLEDLLGTPLLLRGPKALSLSAVGKEYLEQVRAALALLSAVPLHRRSAQRRQKVRLSSPPTFAREVLVPALPAFTRAHDDIELEITLTVPYLEGPLSDPDLEVRYLATDEGELLMHDPVLPLLSPALLADGVPPDSLDVLRTLPLLRTPAEPWLPWFRAQGLDWPEPDRGPRLVDLGMTLEAAACGQGVALSRPSIARAWLRAGRLQPLLGAGRTPGSTSAFAYRLARCNEDAAVLGVAAWVSRAAADAVAEAAALMA</sequence>
<dbReference type="InterPro" id="IPR005119">
    <property type="entry name" value="LysR_subst-bd"/>
</dbReference>
<comment type="caution">
    <text evidence="6">The sequence shown here is derived from an EMBL/GenBank/DDBJ whole genome shotgun (WGS) entry which is preliminary data.</text>
</comment>
<dbReference type="Pfam" id="PF00126">
    <property type="entry name" value="HTH_1"/>
    <property type="match status" value="1"/>
</dbReference>
<accession>A0A940YF97</accession>
<dbReference type="PROSITE" id="PS50931">
    <property type="entry name" value="HTH_LYSR"/>
    <property type="match status" value="1"/>
</dbReference>
<evidence type="ECO:0000256" key="2">
    <source>
        <dbReference type="ARBA" id="ARBA00023015"/>
    </source>
</evidence>
<evidence type="ECO:0000313" key="7">
    <source>
        <dbReference type="Proteomes" id="UP000678374"/>
    </source>
</evidence>
<organism evidence="6 7">
    <name type="scientific">Ideonella aquatica</name>
    <dbReference type="NCBI Taxonomy" id="2824119"/>
    <lineage>
        <taxon>Bacteria</taxon>
        <taxon>Pseudomonadati</taxon>
        <taxon>Pseudomonadota</taxon>
        <taxon>Betaproteobacteria</taxon>
        <taxon>Burkholderiales</taxon>
        <taxon>Sphaerotilaceae</taxon>
        <taxon>Ideonella</taxon>
    </lineage>
</organism>
<dbReference type="RefSeq" id="WP_210800024.1">
    <property type="nucleotide sequence ID" value="NZ_JAGQDE010000001.1"/>
</dbReference>
<evidence type="ECO:0000259" key="5">
    <source>
        <dbReference type="PROSITE" id="PS50931"/>
    </source>
</evidence>
<evidence type="ECO:0000313" key="6">
    <source>
        <dbReference type="EMBL" id="MBQ0957677.1"/>
    </source>
</evidence>